<reference evidence="3" key="1">
    <citation type="journal article" date="2022" name="Int. J. Syst. Evol. Microbiol.">
        <title>Anaeromyxobacter oryzae sp. nov., Anaeromyxobacter diazotrophicus sp. nov. and Anaeromyxobacter paludicola sp. nov., isolated from paddy soils.</title>
        <authorList>
            <person name="Itoh H."/>
            <person name="Xu Z."/>
            <person name="Mise K."/>
            <person name="Masuda Y."/>
            <person name="Ushijima N."/>
            <person name="Hayakawa C."/>
            <person name="Shiratori Y."/>
            <person name="Senoo K."/>
        </authorList>
    </citation>
    <scope>NUCLEOTIDE SEQUENCE [LARGE SCALE GENOMIC DNA]</scope>
    <source>
        <strain evidence="3">Red232</strain>
    </source>
</reference>
<proteinExistence type="predicted"/>
<evidence type="ECO:0000313" key="3">
    <source>
        <dbReference type="Proteomes" id="UP001162891"/>
    </source>
</evidence>
<dbReference type="SUPFAM" id="SSF69118">
    <property type="entry name" value="AhpD-like"/>
    <property type="match status" value="1"/>
</dbReference>
<dbReference type="InterPro" id="IPR003779">
    <property type="entry name" value="CMD-like"/>
</dbReference>
<dbReference type="RefSeq" id="WP_248353588.1">
    <property type="nucleotide sequence ID" value="NZ_AP025591.1"/>
</dbReference>
<dbReference type="Gene3D" id="1.20.1290.10">
    <property type="entry name" value="AhpD-like"/>
    <property type="match status" value="1"/>
</dbReference>
<name>A0ABN6MZF9_9BACT</name>
<dbReference type="PANTHER" id="PTHR33570:SF2">
    <property type="entry name" value="CARBOXYMUCONOLACTONE DECARBOXYLASE-LIKE DOMAIN-CONTAINING PROTEIN"/>
    <property type="match status" value="1"/>
</dbReference>
<keyword evidence="3" id="KW-1185">Reference proteome</keyword>
<organism evidence="2 3">
    <name type="scientific">Anaeromyxobacter oryzae</name>
    <dbReference type="NCBI Taxonomy" id="2918170"/>
    <lineage>
        <taxon>Bacteria</taxon>
        <taxon>Pseudomonadati</taxon>
        <taxon>Myxococcota</taxon>
        <taxon>Myxococcia</taxon>
        <taxon>Myxococcales</taxon>
        <taxon>Cystobacterineae</taxon>
        <taxon>Anaeromyxobacteraceae</taxon>
        <taxon>Anaeromyxobacter</taxon>
    </lineage>
</organism>
<sequence>MPISEEAQRNHELLFPDHASTLKDTDPELIEVFDNWAFGEVLKDETLDVRTRVMVQLAALIASSALGEYRVMLGAALNVGVSAVEAKEILYQAVPYVGISKAFDFLHATNDVLRGRGIALPLPPQSTTNRETRREKGLEVQRRILGEKIDQLYAQSPRDQLHIQEFLTANCFGDHITRGGLDLKTRELLTLSMLAALGGCEPQLAGHVAANRAVGNDRRVLVGTITHLLPFIGYPRTLNALRVIDEGTST</sequence>
<feature type="domain" description="Carboxymuconolactone decarboxylase-like" evidence="1">
    <location>
        <begin position="163"/>
        <end position="246"/>
    </location>
</feature>
<dbReference type="EMBL" id="AP025591">
    <property type="protein sequence ID" value="BDG05055.1"/>
    <property type="molecule type" value="Genomic_DNA"/>
</dbReference>
<feature type="domain" description="Carboxymuconolactone decarboxylase-like" evidence="1">
    <location>
        <begin position="27"/>
        <end position="110"/>
    </location>
</feature>
<accession>A0ABN6MZF9</accession>
<evidence type="ECO:0000313" key="2">
    <source>
        <dbReference type="EMBL" id="BDG05055.1"/>
    </source>
</evidence>
<dbReference type="PANTHER" id="PTHR33570">
    <property type="entry name" value="4-CARBOXYMUCONOLACTONE DECARBOXYLASE FAMILY PROTEIN"/>
    <property type="match status" value="1"/>
</dbReference>
<dbReference type="Pfam" id="PF02627">
    <property type="entry name" value="CMD"/>
    <property type="match status" value="2"/>
</dbReference>
<dbReference type="Proteomes" id="UP001162891">
    <property type="component" value="Chromosome"/>
</dbReference>
<gene>
    <name evidence="2" type="ORF">AMOR_40510</name>
</gene>
<dbReference type="InterPro" id="IPR029032">
    <property type="entry name" value="AhpD-like"/>
</dbReference>
<evidence type="ECO:0000259" key="1">
    <source>
        <dbReference type="Pfam" id="PF02627"/>
    </source>
</evidence>
<dbReference type="InterPro" id="IPR052512">
    <property type="entry name" value="4CMD/NDH-1_regulator"/>
</dbReference>
<protein>
    <submittedName>
        <fullName evidence="2">Carboxymuconolactone decarboxylase</fullName>
    </submittedName>
</protein>